<comment type="caution">
    <text evidence="2">The sequence shown here is derived from an EMBL/GenBank/DDBJ whole genome shotgun (WGS) entry which is preliminary data.</text>
</comment>
<evidence type="ECO:0000313" key="2">
    <source>
        <dbReference type="EMBL" id="ROO23837.1"/>
    </source>
</evidence>
<dbReference type="EMBL" id="AYKG01000069">
    <property type="protein sequence ID" value="ROO23837.1"/>
    <property type="molecule type" value="Genomic_DNA"/>
</dbReference>
<name>A0A423PE23_9GAMM</name>
<sequence>MKIGMVTDSVAQLGTDAMLDYAAELGLDAIELCVGNWGDAAHIGDVAELLADTKRQRELRARIQDRGLEISAFTANGNQLHPTDGERQSKVVYDALRLAEIFEVPRIVLMSGLPAGAPGDSMPNWITTSWPPETQQALDYQWNEVAIPYWKTLADFANARGVNQLCIEAHGAQLVHNMPSFMQLRDAVGPTVGLNFDPSHFIWMGGDPIEMIRRYSECIYHVHAKDTYIDTHNLADATRLDSRSMDRVLERSWSYVTLGYGQPEAWWREFCWQLQARGYGDGVLSIEHEDQNLSRNEGMRRSVELLNRVMPREQPDFVLPG</sequence>
<keyword evidence="3" id="KW-1185">Reference proteome</keyword>
<dbReference type="RefSeq" id="WP_123659473.1">
    <property type="nucleotide sequence ID" value="NZ_AYKG01000069.1"/>
</dbReference>
<dbReference type="SUPFAM" id="SSF51658">
    <property type="entry name" value="Xylose isomerase-like"/>
    <property type="match status" value="1"/>
</dbReference>
<dbReference type="PANTHER" id="PTHR12110:SF21">
    <property type="entry name" value="XYLOSE ISOMERASE-LIKE TIM BARREL DOMAIN-CONTAINING PROTEIN"/>
    <property type="match status" value="1"/>
</dbReference>
<dbReference type="InterPro" id="IPR036237">
    <property type="entry name" value="Xyl_isomerase-like_sf"/>
</dbReference>
<evidence type="ECO:0000313" key="3">
    <source>
        <dbReference type="Proteomes" id="UP000285310"/>
    </source>
</evidence>
<dbReference type="PANTHER" id="PTHR12110">
    <property type="entry name" value="HYDROXYPYRUVATE ISOMERASE"/>
    <property type="match status" value="1"/>
</dbReference>
<dbReference type="Gene3D" id="3.20.20.150">
    <property type="entry name" value="Divalent-metal-dependent TIM barrel enzymes"/>
    <property type="match status" value="1"/>
</dbReference>
<dbReference type="InParanoid" id="A0A423PE23"/>
<dbReference type="InterPro" id="IPR050312">
    <property type="entry name" value="IolE/XylAMocC-like"/>
</dbReference>
<dbReference type="Pfam" id="PF01261">
    <property type="entry name" value="AP_endonuc_2"/>
    <property type="match status" value="1"/>
</dbReference>
<dbReference type="Proteomes" id="UP000285310">
    <property type="component" value="Unassembled WGS sequence"/>
</dbReference>
<dbReference type="OrthoDB" id="7245925at2"/>
<accession>A0A423PE23</accession>
<protein>
    <recommendedName>
        <fullName evidence="1">Xylose isomerase-like TIM barrel domain-containing protein</fullName>
    </recommendedName>
</protein>
<dbReference type="AlphaFoldDB" id="A0A423PE23"/>
<evidence type="ECO:0000259" key="1">
    <source>
        <dbReference type="Pfam" id="PF01261"/>
    </source>
</evidence>
<proteinExistence type="predicted"/>
<feature type="domain" description="Xylose isomerase-like TIM barrel" evidence="1">
    <location>
        <begin position="19"/>
        <end position="308"/>
    </location>
</feature>
<organism evidence="2 3">
    <name type="scientific">Salinisphaera japonica YTM-1</name>
    <dbReference type="NCBI Taxonomy" id="1209778"/>
    <lineage>
        <taxon>Bacteria</taxon>
        <taxon>Pseudomonadati</taxon>
        <taxon>Pseudomonadota</taxon>
        <taxon>Gammaproteobacteria</taxon>
        <taxon>Salinisphaerales</taxon>
        <taxon>Salinisphaeraceae</taxon>
        <taxon>Salinisphaera</taxon>
    </lineage>
</organism>
<gene>
    <name evidence="2" type="ORF">SAJA_15210</name>
</gene>
<reference evidence="2 3" key="1">
    <citation type="submission" date="2013-10" db="EMBL/GenBank/DDBJ databases">
        <title>Salinisphaera japonica YTM-1 Genome Sequencing.</title>
        <authorList>
            <person name="Lai Q."/>
            <person name="Li C."/>
            <person name="Shao Z."/>
        </authorList>
    </citation>
    <scope>NUCLEOTIDE SEQUENCE [LARGE SCALE GENOMIC DNA]</scope>
    <source>
        <strain evidence="2 3">YTM-1</strain>
    </source>
</reference>
<dbReference type="InterPro" id="IPR013022">
    <property type="entry name" value="Xyl_isomerase-like_TIM-brl"/>
</dbReference>